<dbReference type="InterPro" id="IPR005467">
    <property type="entry name" value="His_kinase_dom"/>
</dbReference>
<dbReference type="Pfam" id="PF07730">
    <property type="entry name" value="HisKA_3"/>
    <property type="match status" value="1"/>
</dbReference>
<dbReference type="InterPro" id="IPR036890">
    <property type="entry name" value="HATPase_C_sf"/>
</dbReference>
<evidence type="ECO:0000313" key="6">
    <source>
        <dbReference type="EMBL" id="MBL0405682.1"/>
    </source>
</evidence>
<evidence type="ECO:0000259" key="5">
    <source>
        <dbReference type="PROSITE" id="PS50109"/>
    </source>
</evidence>
<keyword evidence="4" id="KW-0812">Transmembrane</keyword>
<dbReference type="Proteomes" id="UP000605848">
    <property type="component" value="Unassembled WGS sequence"/>
</dbReference>
<dbReference type="GO" id="GO:0046983">
    <property type="term" value="F:protein dimerization activity"/>
    <property type="evidence" value="ECO:0007669"/>
    <property type="project" value="InterPro"/>
</dbReference>
<dbReference type="Pfam" id="PF02518">
    <property type="entry name" value="HATPase_c"/>
    <property type="match status" value="1"/>
</dbReference>
<accession>A0A936Z9W4</accession>
<protein>
    <recommendedName>
        <fullName evidence="5">Histidine kinase domain-containing protein</fullName>
    </recommendedName>
</protein>
<proteinExistence type="predicted"/>
<sequence length="562" mass="62119">MPSWIKRQVYPERIFNLPPERVIAFARLTLTAFALYATILDRPHDIYDAQVTYIVASSYFAFAILSFCIVVARPPKRWEQLLAHTVDISCVCLLMHFNDGPNSPYFIFFTFILLSASLRWGWRGAIQTAILLVLIFITFVLLMGGRSAPTQFGDLNRTVFRPAYLVVAGVMLAYVSAFKERGRKQLAKLAAWPGPDHGQGLQVPIRSALAHAAHIMGAPRVLIVWEPFEEPFRDVALWSSAGLEYSREPPDRFGTLVAEHLVRKTFVVPLGGGTADLPAVEGETASDLINEDLRKAFSIQSTISAPFFLPVCRGRVFLLDMEANDQNDLLLAELIAARIGVDLEHYWLRNELEAAAGSRERERLARDLHDGVLQGLAAANIHLSLSSGRAEAGIAEQLSQTRQLLSEEQQRIRAFVESSRSRAKALAEQVDLAAEVDKLLKHLRQLWACPVHITVEPPDLQVSAETARNLRHFLAEATSNAVRHGRASQIEVAIKAAPDRLSLTVVDNGLGFKDLHGSYSGKEMSARSLGPVSLRTRAEAMGGALTLQTSKSGTKIHVEVPL</sequence>
<dbReference type="GO" id="GO:0016020">
    <property type="term" value="C:membrane"/>
    <property type="evidence" value="ECO:0007669"/>
    <property type="project" value="InterPro"/>
</dbReference>
<dbReference type="AlphaFoldDB" id="A0A936Z9W4"/>
<dbReference type="SUPFAM" id="SSF55874">
    <property type="entry name" value="ATPase domain of HSP90 chaperone/DNA topoisomerase II/histidine kinase"/>
    <property type="match status" value="1"/>
</dbReference>
<gene>
    <name evidence="6" type="ORF">JKG68_17110</name>
</gene>
<feature type="transmembrane region" description="Helical" evidence="4">
    <location>
        <begin position="21"/>
        <end position="39"/>
    </location>
</feature>
<keyword evidence="4" id="KW-0472">Membrane</keyword>
<dbReference type="SMART" id="SM00387">
    <property type="entry name" value="HATPase_c"/>
    <property type="match status" value="1"/>
</dbReference>
<evidence type="ECO:0000256" key="1">
    <source>
        <dbReference type="ARBA" id="ARBA00022679"/>
    </source>
</evidence>
<dbReference type="InterPro" id="IPR050482">
    <property type="entry name" value="Sensor_HK_TwoCompSys"/>
</dbReference>
<dbReference type="GO" id="GO:0000155">
    <property type="term" value="F:phosphorelay sensor kinase activity"/>
    <property type="evidence" value="ECO:0007669"/>
    <property type="project" value="InterPro"/>
</dbReference>
<feature type="transmembrane region" description="Helical" evidence="4">
    <location>
        <begin position="159"/>
        <end position="178"/>
    </location>
</feature>
<dbReference type="Gene3D" id="1.20.5.1930">
    <property type="match status" value="1"/>
</dbReference>
<dbReference type="EMBL" id="JAEQMY010000026">
    <property type="protein sequence ID" value="MBL0405682.1"/>
    <property type="molecule type" value="Genomic_DNA"/>
</dbReference>
<reference evidence="6" key="1">
    <citation type="submission" date="2021-01" db="EMBL/GenBank/DDBJ databases">
        <title>Microvirga sp.</title>
        <authorList>
            <person name="Kim M.K."/>
        </authorList>
    </citation>
    <scope>NUCLEOTIDE SEQUENCE</scope>
    <source>
        <strain evidence="6">5420S-16</strain>
    </source>
</reference>
<keyword evidence="3" id="KW-0902">Two-component regulatory system</keyword>
<dbReference type="PANTHER" id="PTHR24421">
    <property type="entry name" value="NITRATE/NITRITE SENSOR PROTEIN NARX-RELATED"/>
    <property type="match status" value="1"/>
</dbReference>
<feature type="domain" description="Histidine kinase" evidence="5">
    <location>
        <begin position="376"/>
        <end position="562"/>
    </location>
</feature>
<dbReference type="PROSITE" id="PS50109">
    <property type="entry name" value="HIS_KIN"/>
    <property type="match status" value="1"/>
</dbReference>
<keyword evidence="4" id="KW-1133">Transmembrane helix</keyword>
<feature type="transmembrane region" description="Helical" evidence="4">
    <location>
        <begin position="103"/>
        <end position="122"/>
    </location>
</feature>
<name>A0A936Z9W4_9HYPH</name>
<dbReference type="CDD" id="cd16917">
    <property type="entry name" value="HATPase_UhpB-NarQ-NarX-like"/>
    <property type="match status" value="1"/>
</dbReference>
<organism evidence="6 7">
    <name type="scientific">Microvirga aerilata</name>
    <dbReference type="NCBI Taxonomy" id="670292"/>
    <lineage>
        <taxon>Bacteria</taxon>
        <taxon>Pseudomonadati</taxon>
        <taxon>Pseudomonadota</taxon>
        <taxon>Alphaproteobacteria</taxon>
        <taxon>Hyphomicrobiales</taxon>
        <taxon>Methylobacteriaceae</taxon>
        <taxon>Microvirga</taxon>
    </lineage>
</organism>
<feature type="transmembrane region" description="Helical" evidence="4">
    <location>
        <begin position="51"/>
        <end position="72"/>
    </location>
</feature>
<keyword evidence="7" id="KW-1185">Reference proteome</keyword>
<evidence type="ECO:0000256" key="2">
    <source>
        <dbReference type="ARBA" id="ARBA00022777"/>
    </source>
</evidence>
<evidence type="ECO:0000256" key="3">
    <source>
        <dbReference type="ARBA" id="ARBA00023012"/>
    </source>
</evidence>
<evidence type="ECO:0000256" key="4">
    <source>
        <dbReference type="SAM" id="Phobius"/>
    </source>
</evidence>
<dbReference type="RefSeq" id="WP_202061932.1">
    <property type="nucleotide sequence ID" value="NZ_JAEQMY010000026.1"/>
</dbReference>
<comment type="caution">
    <text evidence="6">The sequence shown here is derived from an EMBL/GenBank/DDBJ whole genome shotgun (WGS) entry which is preliminary data.</text>
</comment>
<dbReference type="InterPro" id="IPR011712">
    <property type="entry name" value="Sig_transdc_His_kin_sub3_dim/P"/>
</dbReference>
<evidence type="ECO:0000313" key="7">
    <source>
        <dbReference type="Proteomes" id="UP000605848"/>
    </source>
</evidence>
<keyword evidence="1" id="KW-0808">Transferase</keyword>
<dbReference type="Gene3D" id="3.30.565.10">
    <property type="entry name" value="Histidine kinase-like ATPase, C-terminal domain"/>
    <property type="match status" value="1"/>
</dbReference>
<feature type="transmembrane region" description="Helical" evidence="4">
    <location>
        <begin position="129"/>
        <end position="147"/>
    </location>
</feature>
<dbReference type="InterPro" id="IPR003594">
    <property type="entry name" value="HATPase_dom"/>
</dbReference>
<keyword evidence="2" id="KW-0418">Kinase</keyword>